<evidence type="ECO:0000256" key="7">
    <source>
        <dbReference type="PROSITE-ProRule" id="PRU00042"/>
    </source>
</evidence>
<keyword evidence="2" id="KW-0479">Metal-binding</keyword>
<dbReference type="PANTHER" id="PTHR10032">
    <property type="entry name" value="ZINC FINGER PROTEIN WITH KRAB AND SCAN DOMAINS"/>
    <property type="match status" value="1"/>
</dbReference>
<comment type="subcellular location">
    <subcellularLocation>
        <location evidence="1">Nucleus</location>
    </subcellularLocation>
</comment>
<feature type="domain" description="C2H2-type" evidence="8">
    <location>
        <begin position="116"/>
        <end position="143"/>
    </location>
</feature>
<accession>A0AAV2SDY9</accession>
<feature type="domain" description="C2H2-type" evidence="8">
    <location>
        <begin position="27"/>
        <end position="55"/>
    </location>
</feature>
<dbReference type="GO" id="GO:0000978">
    <property type="term" value="F:RNA polymerase II cis-regulatory region sequence-specific DNA binding"/>
    <property type="evidence" value="ECO:0007669"/>
    <property type="project" value="TreeGrafter"/>
</dbReference>
<dbReference type="PROSITE" id="PS50157">
    <property type="entry name" value="ZINC_FINGER_C2H2_2"/>
    <property type="match status" value="4"/>
</dbReference>
<dbReference type="InterPro" id="IPR013087">
    <property type="entry name" value="Znf_C2H2_type"/>
</dbReference>
<evidence type="ECO:0000256" key="1">
    <source>
        <dbReference type="ARBA" id="ARBA00004123"/>
    </source>
</evidence>
<feature type="non-terminal residue" evidence="9">
    <location>
        <position position="1"/>
    </location>
</feature>
<sequence>CSYCDRTCYSETDLIRHVRIHTGEKPYKCNQCGWAFAQTHNLITHQKKVHGDHQNYSYHKMISLDTSADADHSICHVSNSDFQSPIEVNIPGESNTNLQENGIVKHPKTDTSKKTYQCCYCDKSFHNSSNLNRHIRLHMGERPYKCNQCGHAFAQKQHLATHQKK</sequence>
<dbReference type="PROSITE" id="PS00028">
    <property type="entry name" value="ZINC_FINGER_C2H2_1"/>
    <property type="match status" value="3"/>
</dbReference>
<feature type="domain" description="C2H2-type" evidence="8">
    <location>
        <begin position="1"/>
        <end position="26"/>
    </location>
</feature>
<protein>
    <recommendedName>
        <fullName evidence="8">C2H2-type domain-containing protein</fullName>
    </recommendedName>
</protein>
<dbReference type="PANTHER" id="PTHR10032:SF272">
    <property type="entry name" value="OVO-LIKE ZINC FINGER 1A-RELATED"/>
    <property type="match status" value="1"/>
</dbReference>
<feature type="non-terminal residue" evidence="9">
    <location>
        <position position="165"/>
    </location>
</feature>
<dbReference type="EMBL" id="CAXKWB010054640">
    <property type="protein sequence ID" value="CAL4176018.1"/>
    <property type="molecule type" value="Genomic_DNA"/>
</dbReference>
<dbReference type="FunFam" id="3.30.160.60:FF:000744">
    <property type="entry name" value="zinc finger E-box-binding homeobox 1"/>
    <property type="match status" value="1"/>
</dbReference>
<dbReference type="GO" id="GO:0009913">
    <property type="term" value="P:epidermal cell differentiation"/>
    <property type="evidence" value="ECO:0007669"/>
    <property type="project" value="TreeGrafter"/>
</dbReference>
<dbReference type="FunFam" id="3.30.160.60:FF:000446">
    <property type="entry name" value="Zinc finger protein"/>
    <property type="match status" value="1"/>
</dbReference>
<dbReference type="Pfam" id="PF00096">
    <property type="entry name" value="zf-C2H2"/>
    <property type="match status" value="4"/>
</dbReference>
<evidence type="ECO:0000313" key="10">
    <source>
        <dbReference type="Proteomes" id="UP001497623"/>
    </source>
</evidence>
<comment type="caution">
    <text evidence="9">The sequence shown here is derived from an EMBL/GenBank/DDBJ whole genome shotgun (WGS) entry which is preliminary data.</text>
</comment>
<proteinExistence type="predicted"/>
<evidence type="ECO:0000256" key="4">
    <source>
        <dbReference type="ARBA" id="ARBA00022771"/>
    </source>
</evidence>
<dbReference type="SUPFAM" id="SSF57667">
    <property type="entry name" value="beta-beta-alpha zinc fingers"/>
    <property type="match status" value="2"/>
</dbReference>
<name>A0AAV2SDY9_MEGNR</name>
<evidence type="ECO:0000259" key="8">
    <source>
        <dbReference type="PROSITE" id="PS50157"/>
    </source>
</evidence>
<evidence type="ECO:0000256" key="3">
    <source>
        <dbReference type="ARBA" id="ARBA00022737"/>
    </source>
</evidence>
<keyword evidence="10" id="KW-1185">Reference proteome</keyword>
<dbReference type="AlphaFoldDB" id="A0AAV2SDY9"/>
<evidence type="ECO:0000256" key="5">
    <source>
        <dbReference type="ARBA" id="ARBA00022833"/>
    </source>
</evidence>
<keyword evidence="4 7" id="KW-0863">Zinc-finger</keyword>
<organism evidence="9 10">
    <name type="scientific">Meganyctiphanes norvegica</name>
    <name type="common">Northern krill</name>
    <name type="synonym">Thysanopoda norvegica</name>
    <dbReference type="NCBI Taxonomy" id="48144"/>
    <lineage>
        <taxon>Eukaryota</taxon>
        <taxon>Metazoa</taxon>
        <taxon>Ecdysozoa</taxon>
        <taxon>Arthropoda</taxon>
        <taxon>Crustacea</taxon>
        <taxon>Multicrustacea</taxon>
        <taxon>Malacostraca</taxon>
        <taxon>Eumalacostraca</taxon>
        <taxon>Eucarida</taxon>
        <taxon>Euphausiacea</taxon>
        <taxon>Euphausiidae</taxon>
        <taxon>Meganyctiphanes</taxon>
    </lineage>
</organism>
<dbReference type="InterPro" id="IPR036236">
    <property type="entry name" value="Znf_C2H2_sf"/>
</dbReference>
<evidence type="ECO:0000256" key="2">
    <source>
        <dbReference type="ARBA" id="ARBA00022723"/>
    </source>
</evidence>
<keyword evidence="6" id="KW-0539">Nucleus</keyword>
<evidence type="ECO:0000313" key="9">
    <source>
        <dbReference type="EMBL" id="CAL4176018.1"/>
    </source>
</evidence>
<keyword evidence="3" id="KW-0677">Repeat</keyword>
<dbReference type="InterPro" id="IPR027756">
    <property type="entry name" value="Ovo-like"/>
</dbReference>
<keyword evidence="5" id="KW-0862">Zinc</keyword>
<dbReference type="Proteomes" id="UP001497623">
    <property type="component" value="Unassembled WGS sequence"/>
</dbReference>
<dbReference type="GO" id="GO:0008270">
    <property type="term" value="F:zinc ion binding"/>
    <property type="evidence" value="ECO:0007669"/>
    <property type="project" value="UniProtKB-KW"/>
</dbReference>
<feature type="domain" description="C2H2-type" evidence="8">
    <location>
        <begin position="144"/>
        <end position="165"/>
    </location>
</feature>
<dbReference type="Gene3D" id="3.30.160.60">
    <property type="entry name" value="Classic Zinc Finger"/>
    <property type="match status" value="4"/>
</dbReference>
<dbReference type="FunFam" id="3.30.160.60:FF:000176">
    <property type="entry name" value="zinc finger protein 70"/>
    <property type="match status" value="1"/>
</dbReference>
<evidence type="ECO:0000256" key="6">
    <source>
        <dbReference type="ARBA" id="ARBA00023242"/>
    </source>
</evidence>
<gene>
    <name evidence="9" type="ORF">MNOR_LOCUS34729</name>
</gene>
<dbReference type="GO" id="GO:0000981">
    <property type="term" value="F:DNA-binding transcription factor activity, RNA polymerase II-specific"/>
    <property type="evidence" value="ECO:0007669"/>
    <property type="project" value="TreeGrafter"/>
</dbReference>
<dbReference type="GO" id="GO:0005634">
    <property type="term" value="C:nucleus"/>
    <property type="evidence" value="ECO:0007669"/>
    <property type="project" value="UniProtKB-SubCell"/>
</dbReference>
<reference evidence="9 10" key="1">
    <citation type="submission" date="2024-05" db="EMBL/GenBank/DDBJ databases">
        <authorList>
            <person name="Wallberg A."/>
        </authorList>
    </citation>
    <scope>NUCLEOTIDE SEQUENCE [LARGE SCALE GENOMIC DNA]</scope>
</reference>
<dbReference type="SMART" id="SM00355">
    <property type="entry name" value="ZnF_C2H2"/>
    <property type="match status" value="4"/>
</dbReference>